<keyword evidence="2 4" id="KW-1133">Transmembrane helix</keyword>
<dbReference type="EMBL" id="PVLF01000001">
    <property type="protein sequence ID" value="PRH83742.1"/>
    <property type="molecule type" value="Genomic_DNA"/>
</dbReference>
<proteinExistence type="predicted"/>
<feature type="transmembrane region" description="Helical" evidence="4">
    <location>
        <begin position="120"/>
        <end position="139"/>
    </location>
</feature>
<dbReference type="PANTHER" id="PTHR43596">
    <property type="entry name" value="ADP,ATP CARRIER PROTEIN"/>
    <property type="match status" value="1"/>
</dbReference>
<evidence type="ECO:0000256" key="4">
    <source>
        <dbReference type="SAM" id="Phobius"/>
    </source>
</evidence>
<dbReference type="OrthoDB" id="199378at2"/>
<feature type="transmembrane region" description="Helical" evidence="4">
    <location>
        <begin position="21"/>
        <end position="40"/>
    </location>
</feature>
<feature type="transmembrane region" description="Helical" evidence="4">
    <location>
        <begin position="397"/>
        <end position="418"/>
    </location>
</feature>
<sequence length="436" mass="45923">MAAAGPFQRRLSSLLGVDPDELPAVAAGMAMFFLLFAGYFMLRPVRETMGIAGGVRNLQWLFTGTFVATLAAIPVFGLIASRVARRRILPWTYGFFASNLLAFAVAISMAPEIAWLARGFYIWLSVFNLLAISVAWSVLADLMPSSQAKRLFALIAAGASAGGLVGPLLGLVLVGRLGHGGLMALATVLLLGSAAAAMWLQRWRDARPLDPADAPARRAPLGGNPFAGIGTVLGSPYLLGIATFVVLLASVTTFLYFEQARLVEMHFPDPIDQTRVFGTLDAVVQTLAILTQLFLTGRIVRRLGLVVLLTTVPVVMVGGFLWLAVAPTFAVLAIVMVTRRAGEYALARPGREMLFTVVAPAAKYKAKNVIDTAVYRGADAVSGWVKAGIDALASSPAVVGVIGALVALAWAGTGLGLARAHGRREAVETPSGAARG</sequence>
<comment type="caution">
    <text evidence="5">The sequence shown here is derived from an EMBL/GenBank/DDBJ whole genome shotgun (WGS) entry which is preliminary data.</text>
</comment>
<feature type="transmembrane region" description="Helical" evidence="4">
    <location>
        <begin position="277"/>
        <end position="296"/>
    </location>
</feature>
<evidence type="ECO:0000256" key="2">
    <source>
        <dbReference type="ARBA" id="ARBA00022989"/>
    </source>
</evidence>
<reference evidence="5 6" key="1">
    <citation type="submission" date="2018-03" db="EMBL/GenBank/DDBJ databases">
        <title>Arenimonas caeni sp. nov., isolated from activated sludge.</title>
        <authorList>
            <person name="Liu H."/>
        </authorList>
    </citation>
    <scope>NUCLEOTIDE SEQUENCE [LARGE SCALE GENOMIC DNA]</scope>
    <source>
        <strain evidence="6">z29</strain>
    </source>
</reference>
<feature type="transmembrane region" description="Helical" evidence="4">
    <location>
        <begin position="237"/>
        <end position="257"/>
    </location>
</feature>
<keyword evidence="1 4" id="KW-0812">Transmembrane</keyword>
<dbReference type="InterPro" id="IPR011701">
    <property type="entry name" value="MFS"/>
</dbReference>
<feature type="transmembrane region" description="Helical" evidence="4">
    <location>
        <begin position="151"/>
        <end position="174"/>
    </location>
</feature>
<dbReference type="Gene3D" id="1.20.1250.20">
    <property type="entry name" value="MFS general substrate transporter like domains"/>
    <property type="match status" value="1"/>
</dbReference>
<feature type="transmembrane region" description="Helical" evidence="4">
    <location>
        <begin position="303"/>
        <end position="336"/>
    </location>
</feature>
<protein>
    <submittedName>
        <fullName evidence="5">MFS transporter</fullName>
    </submittedName>
</protein>
<dbReference type="Pfam" id="PF07690">
    <property type="entry name" value="MFS_1"/>
    <property type="match status" value="1"/>
</dbReference>
<keyword evidence="6" id="KW-1185">Reference proteome</keyword>
<evidence type="ECO:0000256" key="1">
    <source>
        <dbReference type="ARBA" id="ARBA00022692"/>
    </source>
</evidence>
<dbReference type="GO" id="GO:0022857">
    <property type="term" value="F:transmembrane transporter activity"/>
    <property type="evidence" value="ECO:0007669"/>
    <property type="project" value="InterPro"/>
</dbReference>
<feature type="transmembrane region" description="Helical" evidence="4">
    <location>
        <begin position="91"/>
        <end position="114"/>
    </location>
</feature>
<accession>A0A2P6MCN4</accession>
<keyword evidence="3 4" id="KW-0472">Membrane</keyword>
<dbReference type="SUPFAM" id="SSF103473">
    <property type="entry name" value="MFS general substrate transporter"/>
    <property type="match status" value="1"/>
</dbReference>
<dbReference type="Proteomes" id="UP000241736">
    <property type="component" value="Unassembled WGS sequence"/>
</dbReference>
<dbReference type="InterPro" id="IPR036259">
    <property type="entry name" value="MFS_trans_sf"/>
</dbReference>
<feature type="transmembrane region" description="Helical" evidence="4">
    <location>
        <begin position="180"/>
        <end position="200"/>
    </location>
</feature>
<evidence type="ECO:0000313" key="6">
    <source>
        <dbReference type="Proteomes" id="UP000241736"/>
    </source>
</evidence>
<organism evidence="5 6">
    <name type="scientific">Arenimonas caeni</name>
    <dbReference type="NCBI Taxonomy" id="2058085"/>
    <lineage>
        <taxon>Bacteria</taxon>
        <taxon>Pseudomonadati</taxon>
        <taxon>Pseudomonadota</taxon>
        <taxon>Gammaproteobacteria</taxon>
        <taxon>Lysobacterales</taxon>
        <taxon>Lysobacteraceae</taxon>
        <taxon>Arenimonas</taxon>
    </lineage>
</organism>
<gene>
    <name evidence="5" type="ORF">C6N40_00955</name>
</gene>
<feature type="transmembrane region" description="Helical" evidence="4">
    <location>
        <begin position="60"/>
        <end position="79"/>
    </location>
</feature>
<name>A0A2P6MCN4_9GAMM</name>
<evidence type="ECO:0000256" key="3">
    <source>
        <dbReference type="ARBA" id="ARBA00023136"/>
    </source>
</evidence>
<dbReference type="AlphaFoldDB" id="A0A2P6MCN4"/>
<dbReference type="PANTHER" id="PTHR43596:SF1">
    <property type="entry name" value="ADP,ATP CARRIER PROTEIN"/>
    <property type="match status" value="1"/>
</dbReference>
<dbReference type="RefSeq" id="WP_106989129.1">
    <property type="nucleotide sequence ID" value="NZ_KZ679084.1"/>
</dbReference>
<evidence type="ECO:0000313" key="5">
    <source>
        <dbReference type="EMBL" id="PRH83742.1"/>
    </source>
</evidence>